<comment type="caution">
    <text evidence="2">The sequence shown here is derived from an EMBL/GenBank/DDBJ whole genome shotgun (WGS) entry which is preliminary data.</text>
</comment>
<protein>
    <submittedName>
        <fullName evidence="2">Uncharacterized protein</fullName>
    </submittedName>
</protein>
<feature type="compositionally biased region" description="Low complexity" evidence="1">
    <location>
        <begin position="105"/>
        <end position="127"/>
    </location>
</feature>
<feature type="region of interest" description="Disordered" evidence="1">
    <location>
        <begin position="186"/>
        <end position="253"/>
    </location>
</feature>
<evidence type="ECO:0000313" key="3">
    <source>
        <dbReference type="Proteomes" id="UP001642482"/>
    </source>
</evidence>
<dbReference type="Proteomes" id="UP001642482">
    <property type="component" value="Unassembled WGS sequence"/>
</dbReference>
<evidence type="ECO:0000313" key="2">
    <source>
        <dbReference type="EMBL" id="CAK7226308.1"/>
    </source>
</evidence>
<feature type="region of interest" description="Disordered" evidence="1">
    <location>
        <begin position="1"/>
        <end position="172"/>
    </location>
</feature>
<dbReference type="EMBL" id="CAWUHD010000065">
    <property type="protein sequence ID" value="CAK7226308.1"/>
    <property type="molecule type" value="Genomic_DNA"/>
</dbReference>
<reference evidence="2 3" key="1">
    <citation type="submission" date="2024-01" db="EMBL/GenBank/DDBJ databases">
        <authorList>
            <person name="Allen C."/>
            <person name="Tagirdzhanova G."/>
        </authorList>
    </citation>
    <scope>NUCLEOTIDE SEQUENCE [LARGE SCALE GENOMIC DNA]</scope>
</reference>
<gene>
    <name evidence="2" type="ORF">SEUCBS140593_006196</name>
</gene>
<keyword evidence="3" id="KW-1185">Reference proteome</keyword>
<feature type="compositionally biased region" description="Basic and acidic residues" evidence="1">
    <location>
        <begin position="21"/>
        <end position="31"/>
    </location>
</feature>
<sequence>MATRSDDTDAAQHTATPSRANRTENRNDNKPPKTPAAPNTSSSSSSNLPTPPSSGRSSHGTKHRRQSSSLRNAARAFLSLPPSPGSPPAAPSPPTTPSMKRPTWQSRIAAQSSASSSSSSATRIPSTPRIPREETPEVAPIPHDQQFCACCNNDDENSNANAGKGKQKAAVNDQQVVKCAVHGDVPISSQQLQQQSSRDREQSGSLTKVEAQLQAAKAYMMRRKQGSVRGGGMGNNSNQDSRDRQQGGTGSSR</sequence>
<organism evidence="2 3">
    <name type="scientific">Sporothrix eucalyptigena</name>
    <dbReference type="NCBI Taxonomy" id="1812306"/>
    <lineage>
        <taxon>Eukaryota</taxon>
        <taxon>Fungi</taxon>
        <taxon>Dikarya</taxon>
        <taxon>Ascomycota</taxon>
        <taxon>Pezizomycotina</taxon>
        <taxon>Sordariomycetes</taxon>
        <taxon>Sordariomycetidae</taxon>
        <taxon>Ophiostomatales</taxon>
        <taxon>Ophiostomataceae</taxon>
        <taxon>Sporothrix</taxon>
    </lineage>
</organism>
<name>A0ABP0C398_9PEZI</name>
<feature type="compositionally biased region" description="Low complexity" evidence="1">
    <location>
        <begin position="158"/>
        <end position="172"/>
    </location>
</feature>
<feature type="compositionally biased region" description="Pro residues" evidence="1">
    <location>
        <begin position="81"/>
        <end position="96"/>
    </location>
</feature>
<accession>A0ABP0C398</accession>
<feature type="compositionally biased region" description="Low complexity" evidence="1">
    <location>
        <begin position="36"/>
        <end position="48"/>
    </location>
</feature>
<feature type="compositionally biased region" description="Polar residues" evidence="1">
    <location>
        <begin position="11"/>
        <end position="20"/>
    </location>
</feature>
<proteinExistence type="predicted"/>
<evidence type="ECO:0000256" key="1">
    <source>
        <dbReference type="SAM" id="MobiDB-lite"/>
    </source>
</evidence>